<accession>A0A7K1GRG4</accession>
<proteinExistence type="predicted"/>
<organism evidence="1 2">
    <name type="scientific">Myroides pelagicus</name>
    <dbReference type="NCBI Taxonomy" id="270914"/>
    <lineage>
        <taxon>Bacteria</taxon>
        <taxon>Pseudomonadati</taxon>
        <taxon>Bacteroidota</taxon>
        <taxon>Flavobacteriia</taxon>
        <taxon>Flavobacteriales</taxon>
        <taxon>Flavobacteriaceae</taxon>
        <taxon>Myroides</taxon>
    </lineage>
</organism>
<name>A0A7K1GRG4_9FLAO</name>
<protein>
    <submittedName>
        <fullName evidence="1">Uncharacterized protein</fullName>
    </submittedName>
</protein>
<reference evidence="1 2" key="1">
    <citation type="journal article" date="2006" name="Int. J. Syst. Evol. Microbiol.">
        <title>Myroides pelagicus sp. nov., isolated from seawater in Thailand.</title>
        <authorList>
            <person name="Yoon J."/>
            <person name="Maneerat S."/>
            <person name="Kawai F."/>
            <person name="Yokota A."/>
        </authorList>
    </citation>
    <scope>NUCLEOTIDE SEQUENCE [LARGE SCALE GENOMIC DNA]</scope>
    <source>
        <strain evidence="1 2">SM1T</strain>
    </source>
</reference>
<dbReference type="Proteomes" id="UP000488936">
    <property type="component" value="Unassembled WGS sequence"/>
</dbReference>
<evidence type="ECO:0000313" key="2">
    <source>
        <dbReference type="Proteomes" id="UP000488936"/>
    </source>
</evidence>
<dbReference type="AlphaFoldDB" id="A0A7K1GRG4"/>
<evidence type="ECO:0000313" key="1">
    <source>
        <dbReference type="EMBL" id="MTH30823.1"/>
    </source>
</evidence>
<comment type="caution">
    <text evidence="1">The sequence shown here is derived from an EMBL/GenBank/DDBJ whole genome shotgun (WGS) entry which is preliminary data.</text>
</comment>
<sequence length="47" mass="5401">MPEDTTTIKSGCNDNLFNTFNTKYFDATDTNKVDAELIKTNYEHIIL</sequence>
<gene>
    <name evidence="1" type="ORF">GJV77_13105</name>
</gene>
<dbReference type="RefSeq" id="WP_155036795.1">
    <property type="nucleotide sequence ID" value="NZ_JBHTIG010000006.1"/>
</dbReference>
<keyword evidence="2" id="KW-1185">Reference proteome</keyword>
<dbReference type="EMBL" id="WMJY01000042">
    <property type="protein sequence ID" value="MTH30823.1"/>
    <property type="molecule type" value="Genomic_DNA"/>
</dbReference>